<dbReference type="PANTHER" id="PTHR23110">
    <property type="entry name" value="BTB DOMAIN TRANSCRIPTION FACTOR"/>
    <property type="match status" value="1"/>
</dbReference>
<dbReference type="PROSITE" id="PS50097">
    <property type="entry name" value="BTB"/>
    <property type="match status" value="1"/>
</dbReference>
<feature type="compositionally biased region" description="Basic and acidic residues" evidence="4">
    <location>
        <begin position="286"/>
        <end position="296"/>
    </location>
</feature>
<dbReference type="GO" id="GO:0048666">
    <property type="term" value="P:neuron development"/>
    <property type="evidence" value="ECO:0007669"/>
    <property type="project" value="UniProtKB-ARBA"/>
</dbReference>
<feature type="compositionally biased region" description="Polar residues" evidence="4">
    <location>
        <begin position="202"/>
        <end position="213"/>
    </location>
</feature>
<feature type="compositionally biased region" description="Basic and acidic residues" evidence="4">
    <location>
        <begin position="155"/>
        <end position="188"/>
    </location>
</feature>
<dbReference type="SMART" id="SM00225">
    <property type="entry name" value="BTB"/>
    <property type="match status" value="1"/>
</dbReference>
<feature type="region of interest" description="Disordered" evidence="4">
    <location>
        <begin position="128"/>
        <end position="302"/>
    </location>
</feature>
<dbReference type="Gene3D" id="3.30.160.60">
    <property type="entry name" value="Classic Zinc Finger"/>
    <property type="match status" value="1"/>
</dbReference>
<feature type="domain" description="C2H2-type" evidence="6">
    <location>
        <begin position="634"/>
        <end position="662"/>
    </location>
</feature>
<evidence type="ECO:0000256" key="4">
    <source>
        <dbReference type="SAM" id="MobiDB-lite"/>
    </source>
</evidence>
<dbReference type="EMBL" id="UFQS01001795">
    <property type="protein sequence ID" value="SSX12366.1"/>
    <property type="molecule type" value="Genomic_DNA"/>
</dbReference>
<reference evidence="7" key="1">
    <citation type="submission" date="2018-04" db="EMBL/GenBank/DDBJ databases">
        <authorList>
            <person name="Go L.Y."/>
            <person name="Mitchell J.A."/>
        </authorList>
    </citation>
    <scope>NUCLEOTIDE SEQUENCE</scope>
    <source>
        <tissue evidence="7">Whole organism</tissue>
    </source>
</reference>
<feature type="compositionally biased region" description="Low complexity" evidence="4">
    <location>
        <begin position="360"/>
        <end position="373"/>
    </location>
</feature>
<proteinExistence type="predicted"/>
<feature type="compositionally biased region" description="Basic and acidic residues" evidence="4">
    <location>
        <begin position="533"/>
        <end position="549"/>
    </location>
</feature>
<protein>
    <submittedName>
        <fullName evidence="7">CSON004128 protein</fullName>
    </submittedName>
</protein>
<feature type="compositionally biased region" description="Low complexity" evidence="4">
    <location>
        <begin position="437"/>
        <end position="447"/>
    </location>
</feature>
<feature type="region of interest" description="Disordered" evidence="4">
    <location>
        <begin position="776"/>
        <end position="797"/>
    </location>
</feature>
<dbReference type="PROSITE" id="PS50157">
    <property type="entry name" value="ZINC_FINGER_C2H2_2"/>
    <property type="match status" value="2"/>
</dbReference>
<feature type="region of interest" description="Disordered" evidence="4">
    <location>
        <begin position="567"/>
        <end position="588"/>
    </location>
</feature>
<dbReference type="GO" id="GO:0008270">
    <property type="term" value="F:zinc ion binding"/>
    <property type="evidence" value="ECO:0007669"/>
    <property type="project" value="UniProtKB-KW"/>
</dbReference>
<feature type="compositionally biased region" description="Polar residues" evidence="4">
    <location>
        <begin position="252"/>
        <end position="268"/>
    </location>
</feature>
<evidence type="ECO:0000256" key="3">
    <source>
        <dbReference type="PROSITE-ProRule" id="PRU00042"/>
    </source>
</evidence>
<dbReference type="Pfam" id="PF00651">
    <property type="entry name" value="BTB"/>
    <property type="match status" value="1"/>
</dbReference>
<dbReference type="InterPro" id="IPR011333">
    <property type="entry name" value="SKP1/BTB/POZ_sf"/>
</dbReference>
<feature type="region of interest" description="Disordered" evidence="4">
    <location>
        <begin position="523"/>
        <end position="549"/>
    </location>
</feature>
<feature type="region of interest" description="Disordered" evidence="4">
    <location>
        <begin position="359"/>
        <end position="378"/>
    </location>
</feature>
<organism evidence="7">
    <name type="scientific">Culicoides sonorensis</name>
    <name type="common">Biting midge</name>
    <dbReference type="NCBI Taxonomy" id="179676"/>
    <lineage>
        <taxon>Eukaryota</taxon>
        <taxon>Metazoa</taxon>
        <taxon>Ecdysozoa</taxon>
        <taxon>Arthropoda</taxon>
        <taxon>Hexapoda</taxon>
        <taxon>Insecta</taxon>
        <taxon>Pterygota</taxon>
        <taxon>Neoptera</taxon>
        <taxon>Endopterygota</taxon>
        <taxon>Diptera</taxon>
        <taxon>Nematocera</taxon>
        <taxon>Chironomoidea</taxon>
        <taxon>Ceratopogonidae</taxon>
        <taxon>Ceratopogoninae</taxon>
        <taxon>Culicoides</taxon>
        <taxon>Monoculicoides</taxon>
    </lineage>
</organism>
<gene>
    <name evidence="7" type="primary">CSON004128</name>
</gene>
<name>A0A336L353_CULSO</name>
<sequence length="797" mass="90081">MEQQQLFCLRWNNHPSNLTGCLSRLLKNEALCDVTIVCSDRKFLAHQTILSACSPYLEEIFLNNKTPHPIVYMIGVGASEMAALLDFMYQGEANVAQRLLQKFLHTATLLQVRGLTDHDSMSFKQEDNDIENNNINNNDTSPKFTTQSVPPPSYDSDRETTDKDSKEDSEQTKRKHDRDDLHHEEDRVQLTSRRSASDQGRESSTTPVDLHTQSSSASLSSYPINQKKARTVCDTPNLPVSNTPERRRSETRLPSSLGSQKLSPNSKMDTSDLDDGRRISPVSNASRDHMPLKPDIDLPGMAGLQHILPPQLLPKSNFWGSSTNNDGKSASNVSQFPLQPQQQQQNQVVSIPVPPLIGLQQQQQHQSSASTSHQSDHAWLTPDVSSAQSTLHRYLLSQSQAGSYRGNFPSHNYELQTPISRQDTVIRSSSPRRPTYGSNNSNNSGNNTPTPRKGGRFRPNWLEQFAWLRFDDVNNFMYCLYCRRWSNEVPDIRTSFVEGNSNFRLEIPNLPMHEDNYGGFGMQPSLSDPPSEENIHPIDHPDGPDGERSLMHHHALMASRGHHVLNLSNNNVDLDSNGQSNGSSASSRRDHNIDYSALFVQLIGTFPTLYRCVTCHKTVSNRWHHANIHRPQSHECPICGQKFTRRDNMKAHCKVKHADLKDRYYGHYAWHMRLTFERLSGGCNLHRCKLCGKVVTHIRNHYHVHFPGRFECPLCRATYTRSDNLRTHCKFKHPMFNPDTRKFENMLTPSQAVAAAALNALNNTLNAAAAAQHQQTSHINISNNNNNNSNSNNNNTD</sequence>
<evidence type="ECO:0000256" key="1">
    <source>
        <dbReference type="ARBA" id="ARBA00004123"/>
    </source>
</evidence>
<feature type="domain" description="BTB" evidence="5">
    <location>
        <begin position="32"/>
        <end position="97"/>
    </location>
</feature>
<accession>A0A336L353</accession>
<feature type="domain" description="C2H2-type" evidence="6">
    <location>
        <begin position="710"/>
        <end position="738"/>
    </location>
</feature>
<dbReference type="InterPro" id="IPR051095">
    <property type="entry name" value="Dros_DevTransReg"/>
</dbReference>
<keyword evidence="2" id="KW-0539">Nucleus</keyword>
<feature type="compositionally biased region" description="Polar residues" evidence="4">
    <location>
        <begin position="318"/>
        <end position="332"/>
    </location>
</feature>
<dbReference type="GO" id="GO:0005634">
    <property type="term" value="C:nucleus"/>
    <property type="evidence" value="ECO:0007669"/>
    <property type="project" value="UniProtKB-SubCell"/>
</dbReference>
<reference evidence="8" key="2">
    <citation type="submission" date="2018-07" db="EMBL/GenBank/DDBJ databases">
        <authorList>
            <person name="Quirk P.G."/>
            <person name="Krulwich T.A."/>
        </authorList>
    </citation>
    <scope>NUCLEOTIDE SEQUENCE</scope>
</reference>
<feature type="compositionally biased region" description="Low complexity" evidence="4">
    <location>
        <begin position="333"/>
        <end position="347"/>
    </location>
</feature>
<keyword evidence="3" id="KW-0863">Zinc-finger</keyword>
<feature type="compositionally biased region" description="Low complexity" evidence="4">
    <location>
        <begin position="779"/>
        <end position="797"/>
    </location>
</feature>
<dbReference type="InterPro" id="IPR013087">
    <property type="entry name" value="Znf_C2H2_type"/>
</dbReference>
<dbReference type="InterPro" id="IPR036236">
    <property type="entry name" value="Znf_C2H2_sf"/>
</dbReference>
<dbReference type="GO" id="GO:0006357">
    <property type="term" value="P:regulation of transcription by RNA polymerase II"/>
    <property type="evidence" value="ECO:0007669"/>
    <property type="project" value="TreeGrafter"/>
</dbReference>
<dbReference type="SUPFAM" id="SSF54695">
    <property type="entry name" value="POZ domain"/>
    <property type="match status" value="1"/>
</dbReference>
<dbReference type="CDD" id="cd18315">
    <property type="entry name" value="BTB_POZ_BAB-like"/>
    <property type="match status" value="1"/>
</dbReference>
<dbReference type="SMART" id="SM00355">
    <property type="entry name" value="ZnF_C2H2"/>
    <property type="match status" value="4"/>
</dbReference>
<feature type="compositionally biased region" description="Polar residues" evidence="4">
    <location>
        <begin position="409"/>
        <end position="432"/>
    </location>
</feature>
<evidence type="ECO:0000259" key="6">
    <source>
        <dbReference type="PROSITE" id="PS50157"/>
    </source>
</evidence>
<dbReference type="InterPro" id="IPR000210">
    <property type="entry name" value="BTB/POZ_dom"/>
</dbReference>
<evidence type="ECO:0000313" key="8">
    <source>
        <dbReference type="EMBL" id="SSX31817.1"/>
    </source>
</evidence>
<evidence type="ECO:0000313" key="7">
    <source>
        <dbReference type="EMBL" id="SSX12366.1"/>
    </source>
</evidence>
<feature type="region of interest" description="Disordered" evidence="4">
    <location>
        <begin position="406"/>
        <end position="456"/>
    </location>
</feature>
<feature type="region of interest" description="Disordered" evidence="4">
    <location>
        <begin position="315"/>
        <end position="347"/>
    </location>
</feature>
<keyword evidence="3" id="KW-0479">Metal-binding</keyword>
<keyword evidence="3" id="KW-0862">Zinc</keyword>
<dbReference type="PANTHER" id="PTHR23110:SF107">
    <property type="entry name" value="SEX DETERMINATION PROTEIN FRUITLESS"/>
    <property type="match status" value="1"/>
</dbReference>
<dbReference type="Gene3D" id="3.30.710.10">
    <property type="entry name" value="Potassium Channel Kv1.1, Chain A"/>
    <property type="match status" value="1"/>
</dbReference>
<comment type="subcellular location">
    <subcellularLocation>
        <location evidence="1">Nucleus</location>
    </subcellularLocation>
</comment>
<dbReference type="PROSITE" id="PS00028">
    <property type="entry name" value="ZINC_FINGER_C2H2_1"/>
    <property type="match status" value="2"/>
</dbReference>
<feature type="compositionally biased region" description="Low complexity" evidence="4">
    <location>
        <begin position="567"/>
        <end position="586"/>
    </location>
</feature>
<dbReference type="GO" id="GO:0048513">
    <property type="term" value="P:animal organ development"/>
    <property type="evidence" value="ECO:0007669"/>
    <property type="project" value="UniProtKB-ARBA"/>
</dbReference>
<dbReference type="VEuPathDB" id="VectorBase:CSON004128"/>
<dbReference type="SUPFAM" id="SSF57667">
    <property type="entry name" value="beta-beta-alpha zinc fingers"/>
    <property type="match status" value="1"/>
</dbReference>
<dbReference type="InterPro" id="IPR006580">
    <property type="entry name" value="Znf_TTF"/>
</dbReference>
<dbReference type="GO" id="GO:0003006">
    <property type="term" value="P:developmental process involved in reproduction"/>
    <property type="evidence" value="ECO:0007669"/>
    <property type="project" value="UniProtKB-ARBA"/>
</dbReference>
<evidence type="ECO:0000256" key="2">
    <source>
        <dbReference type="ARBA" id="ARBA00023242"/>
    </source>
</evidence>
<dbReference type="SMART" id="SM00597">
    <property type="entry name" value="ZnF_TTF"/>
    <property type="match status" value="1"/>
</dbReference>
<evidence type="ECO:0000259" key="5">
    <source>
        <dbReference type="PROSITE" id="PS50097"/>
    </source>
</evidence>
<dbReference type="AlphaFoldDB" id="A0A336L353"/>
<dbReference type="EMBL" id="UFQT01001795">
    <property type="protein sequence ID" value="SSX31817.1"/>
    <property type="molecule type" value="Genomic_DNA"/>
</dbReference>